<sequence length="216" mass="24696">MARPSARKKIKNPNSKVSRRVANRHNKRKPSLATAPKIIRENWDKNLTLIQNYQRIGLIGNLNDVSGGVNSNHTAAMSIEEEEEFKKDEYVKRMTEKVKDSLESADPELALVDNVDYNSLHIGARIGQKRIKKQESKPTKIVKILEAQAAAAAALPKPERHISSHEELICKDLIAKHGDDYQAMFRDLKLNKYQLTAKQLQKKCEKYLKTLESRRE</sequence>
<comment type="function">
    <text evidence="1">Involved in the biogenesis of the 60S ribosomal subunit.</text>
</comment>
<comment type="subcellular location">
    <subcellularLocation>
        <location evidence="2">Nucleus</location>
        <location evidence="2">Nucleolus</location>
    </subcellularLocation>
</comment>
<dbReference type="AlphaFoldDB" id="A0A1Y2ARF0"/>
<dbReference type="GO" id="GO:0042273">
    <property type="term" value="P:ribosomal large subunit biogenesis"/>
    <property type="evidence" value="ECO:0007669"/>
    <property type="project" value="TreeGrafter"/>
</dbReference>
<protein>
    <recommendedName>
        <fullName evidence="4">Nucleolar protein 16</fullName>
    </recommendedName>
</protein>
<name>A0A1Y2ARF0_9FUNG</name>
<dbReference type="GO" id="GO:0005730">
    <property type="term" value="C:nucleolus"/>
    <property type="evidence" value="ECO:0007669"/>
    <property type="project" value="UniProtKB-SubCell"/>
</dbReference>
<evidence type="ECO:0000256" key="4">
    <source>
        <dbReference type="ARBA" id="ARBA00015522"/>
    </source>
</evidence>
<evidence type="ECO:0000313" key="7">
    <source>
        <dbReference type="EMBL" id="ORY25121.1"/>
    </source>
</evidence>
<comment type="caution">
    <text evidence="7">The sequence shown here is derived from an EMBL/GenBank/DDBJ whole genome shotgun (WGS) entry which is preliminary data.</text>
</comment>
<dbReference type="Pfam" id="PF09420">
    <property type="entry name" value="Nop16"/>
    <property type="match status" value="1"/>
</dbReference>
<proteinExistence type="inferred from homology"/>
<evidence type="ECO:0000256" key="5">
    <source>
        <dbReference type="ARBA" id="ARBA00023242"/>
    </source>
</evidence>
<accession>A0A1Y2ARF0</accession>
<feature type="region of interest" description="Disordered" evidence="6">
    <location>
        <begin position="1"/>
        <end position="34"/>
    </location>
</feature>
<dbReference type="InterPro" id="IPR019002">
    <property type="entry name" value="Ribosome_biogenesis_Nop16"/>
</dbReference>
<dbReference type="PANTHER" id="PTHR13243:SF1">
    <property type="entry name" value="NUCLEOLAR PROTEIN 16"/>
    <property type="match status" value="1"/>
</dbReference>
<dbReference type="STRING" id="1754190.A0A1Y2ARF0"/>
<dbReference type="PANTHER" id="PTHR13243">
    <property type="entry name" value="HSPC111 PROTEIN-RELATED"/>
    <property type="match status" value="1"/>
</dbReference>
<organism evidence="7 8">
    <name type="scientific">Neocallimastix californiae</name>
    <dbReference type="NCBI Taxonomy" id="1754190"/>
    <lineage>
        <taxon>Eukaryota</taxon>
        <taxon>Fungi</taxon>
        <taxon>Fungi incertae sedis</taxon>
        <taxon>Chytridiomycota</taxon>
        <taxon>Chytridiomycota incertae sedis</taxon>
        <taxon>Neocallimastigomycetes</taxon>
        <taxon>Neocallimastigales</taxon>
        <taxon>Neocallimastigaceae</taxon>
        <taxon>Neocallimastix</taxon>
    </lineage>
</organism>
<evidence type="ECO:0000256" key="2">
    <source>
        <dbReference type="ARBA" id="ARBA00004604"/>
    </source>
</evidence>
<evidence type="ECO:0000256" key="3">
    <source>
        <dbReference type="ARBA" id="ARBA00008479"/>
    </source>
</evidence>
<feature type="compositionally biased region" description="Basic residues" evidence="6">
    <location>
        <begin position="1"/>
        <end position="30"/>
    </location>
</feature>
<dbReference type="Proteomes" id="UP000193920">
    <property type="component" value="Unassembled WGS sequence"/>
</dbReference>
<comment type="similarity">
    <text evidence="3">Belongs to the NOP16 family.</text>
</comment>
<gene>
    <name evidence="7" type="ORF">LY90DRAFT_514280</name>
</gene>
<evidence type="ECO:0000256" key="6">
    <source>
        <dbReference type="SAM" id="MobiDB-lite"/>
    </source>
</evidence>
<keyword evidence="8" id="KW-1185">Reference proteome</keyword>
<dbReference type="OrthoDB" id="285729at2759"/>
<keyword evidence="5" id="KW-0539">Nucleus</keyword>
<dbReference type="EMBL" id="MCOG01000215">
    <property type="protein sequence ID" value="ORY25121.1"/>
    <property type="molecule type" value="Genomic_DNA"/>
</dbReference>
<reference evidence="7 8" key="1">
    <citation type="submission" date="2016-08" db="EMBL/GenBank/DDBJ databases">
        <title>A Parts List for Fungal Cellulosomes Revealed by Comparative Genomics.</title>
        <authorList>
            <consortium name="DOE Joint Genome Institute"/>
            <person name="Haitjema C.H."/>
            <person name="Gilmore S.P."/>
            <person name="Henske J.K."/>
            <person name="Solomon K.V."/>
            <person name="De Groot R."/>
            <person name="Kuo A."/>
            <person name="Mondo S.J."/>
            <person name="Salamov A.A."/>
            <person name="Labutti K."/>
            <person name="Zhao Z."/>
            <person name="Chiniquy J."/>
            <person name="Barry K."/>
            <person name="Brewer H.M."/>
            <person name="Purvine S.O."/>
            <person name="Wright A.T."/>
            <person name="Boxma B."/>
            <person name="Van Alen T."/>
            <person name="Hackstein J.H."/>
            <person name="Baker S.E."/>
            <person name="Grigoriev I.V."/>
            <person name="O'Malley M.A."/>
        </authorList>
    </citation>
    <scope>NUCLEOTIDE SEQUENCE [LARGE SCALE GENOMIC DNA]</scope>
    <source>
        <strain evidence="7 8">G1</strain>
    </source>
</reference>
<evidence type="ECO:0000313" key="8">
    <source>
        <dbReference type="Proteomes" id="UP000193920"/>
    </source>
</evidence>
<evidence type="ECO:0000256" key="1">
    <source>
        <dbReference type="ARBA" id="ARBA00002889"/>
    </source>
</evidence>